<dbReference type="HOGENOM" id="CLU_040681_12_0_4"/>
<gene>
    <name evidence="4" type="ORF">BGL_2c00430</name>
</gene>
<reference evidence="5" key="1">
    <citation type="submission" date="2011-03" db="EMBL/GenBank/DDBJ databases">
        <authorList>
            <person name="Voget S."/>
            <person name="Streit W.R."/>
            <person name="Jaeger K.E."/>
            <person name="Daniel R."/>
        </authorList>
    </citation>
    <scope>NUCLEOTIDE SEQUENCE [LARGE SCALE GENOMIC DNA]</scope>
    <source>
        <strain evidence="5">PG1</strain>
    </source>
</reference>
<dbReference type="InterPro" id="IPR000644">
    <property type="entry name" value="CBS_dom"/>
</dbReference>
<dbReference type="KEGG" id="bgp:BGL_2c00430"/>
<dbReference type="Pfam" id="PF00571">
    <property type="entry name" value="CBS"/>
    <property type="match status" value="2"/>
</dbReference>
<sequence length="141" mass="15399">MQRIRRIMSRDVVHVAPSDSIRHAAQLMTRHDVGALPVCDGARVVGMVTDRDIVTRALAVGKDGGAPVREVVSVPIEWCGEDDDGDAVRRKMASTQVRRIPVMSRDRRLVGRVSLGDFATRGGVAERDAIGETLDCLSQPR</sequence>
<evidence type="ECO:0000259" key="3">
    <source>
        <dbReference type="PROSITE" id="PS51371"/>
    </source>
</evidence>
<dbReference type="Gene3D" id="3.10.580.10">
    <property type="entry name" value="CBS-domain"/>
    <property type="match status" value="1"/>
</dbReference>
<dbReference type="CDD" id="cd04622">
    <property type="entry name" value="CBS_pair_HRP1_like"/>
    <property type="match status" value="1"/>
</dbReference>
<dbReference type="PANTHER" id="PTHR43080:SF2">
    <property type="entry name" value="CBS DOMAIN-CONTAINING PROTEIN"/>
    <property type="match status" value="1"/>
</dbReference>
<name>A0A0B6S7B1_BURPL</name>
<dbReference type="SMART" id="SM00116">
    <property type="entry name" value="CBS"/>
    <property type="match status" value="2"/>
</dbReference>
<proteinExistence type="predicted"/>
<keyword evidence="1 2" id="KW-0129">CBS domain</keyword>
<evidence type="ECO:0000313" key="5">
    <source>
        <dbReference type="Proteomes" id="UP000031838"/>
    </source>
</evidence>
<evidence type="ECO:0000256" key="2">
    <source>
        <dbReference type="PROSITE-ProRule" id="PRU00703"/>
    </source>
</evidence>
<feature type="domain" description="CBS" evidence="3">
    <location>
        <begin position="8"/>
        <end position="64"/>
    </location>
</feature>
<protein>
    <submittedName>
        <fullName evidence="4">Putative inosine-5'-monophosphate dehydrogenase</fullName>
    </submittedName>
</protein>
<dbReference type="PROSITE" id="PS51371">
    <property type="entry name" value="CBS"/>
    <property type="match status" value="1"/>
</dbReference>
<dbReference type="EMBL" id="CP002581">
    <property type="protein sequence ID" value="AJK48141.1"/>
    <property type="molecule type" value="Genomic_DNA"/>
</dbReference>
<dbReference type="RefSeq" id="WP_042626835.1">
    <property type="nucleotide sequence ID" value="NZ_CP002581.1"/>
</dbReference>
<evidence type="ECO:0000256" key="1">
    <source>
        <dbReference type="ARBA" id="ARBA00023122"/>
    </source>
</evidence>
<accession>A0A0B6S7B1</accession>
<dbReference type="SUPFAM" id="SSF54631">
    <property type="entry name" value="CBS-domain pair"/>
    <property type="match status" value="1"/>
</dbReference>
<dbReference type="AlphaFoldDB" id="A0A0B6S7B1"/>
<dbReference type="InterPro" id="IPR046342">
    <property type="entry name" value="CBS_dom_sf"/>
</dbReference>
<dbReference type="PANTHER" id="PTHR43080">
    <property type="entry name" value="CBS DOMAIN-CONTAINING PROTEIN CBSX3, MITOCHONDRIAL"/>
    <property type="match status" value="1"/>
</dbReference>
<reference evidence="4 5" key="2">
    <citation type="journal article" date="2016" name="Appl. Microbiol. Biotechnol.">
        <title>Mutations improving production and secretion of extracellular lipase by Burkholderia glumae PG1.</title>
        <authorList>
            <person name="Knapp A."/>
            <person name="Voget S."/>
            <person name="Gao R."/>
            <person name="Zaburannyi N."/>
            <person name="Krysciak D."/>
            <person name="Breuer M."/>
            <person name="Hauer B."/>
            <person name="Streit W.R."/>
            <person name="Muller R."/>
            <person name="Daniel R."/>
            <person name="Jaeger K.E."/>
        </authorList>
    </citation>
    <scope>NUCLEOTIDE SEQUENCE [LARGE SCALE GENOMIC DNA]</scope>
    <source>
        <strain evidence="4 5">PG1</strain>
    </source>
</reference>
<evidence type="ECO:0000313" key="4">
    <source>
        <dbReference type="EMBL" id="AJK48141.1"/>
    </source>
</evidence>
<dbReference type="InterPro" id="IPR051257">
    <property type="entry name" value="Diverse_CBS-Domain"/>
</dbReference>
<organism evidence="4 5">
    <name type="scientific">Burkholderia plantarii</name>
    <dbReference type="NCBI Taxonomy" id="41899"/>
    <lineage>
        <taxon>Bacteria</taxon>
        <taxon>Pseudomonadati</taxon>
        <taxon>Pseudomonadota</taxon>
        <taxon>Betaproteobacteria</taxon>
        <taxon>Burkholderiales</taxon>
        <taxon>Burkholderiaceae</taxon>
        <taxon>Burkholderia</taxon>
    </lineage>
</organism>
<keyword evidence="5" id="KW-1185">Reference proteome</keyword>
<dbReference type="Proteomes" id="UP000031838">
    <property type="component" value="Chromosome 2"/>
</dbReference>